<proteinExistence type="predicted"/>
<protein>
    <submittedName>
        <fullName evidence="1">Uncharacterized protein</fullName>
    </submittedName>
</protein>
<reference evidence="1" key="2">
    <citation type="submission" date="2021-04" db="EMBL/GenBank/DDBJ databases">
        <authorList>
            <person name="Gilroy R."/>
        </authorList>
    </citation>
    <scope>NUCLEOTIDE SEQUENCE</scope>
    <source>
        <strain evidence="1">CHK183-1962</strain>
    </source>
</reference>
<name>A0A9D2BJQ3_9FIRM</name>
<evidence type="ECO:0000313" key="2">
    <source>
        <dbReference type="Proteomes" id="UP000886890"/>
    </source>
</evidence>
<feature type="non-terminal residue" evidence="1">
    <location>
        <position position="1"/>
    </location>
</feature>
<comment type="caution">
    <text evidence="1">The sequence shown here is derived from an EMBL/GenBank/DDBJ whole genome shotgun (WGS) entry which is preliminary data.</text>
</comment>
<gene>
    <name evidence="1" type="ORF">H9734_09075</name>
</gene>
<evidence type="ECO:0000313" key="1">
    <source>
        <dbReference type="EMBL" id="HIX77729.1"/>
    </source>
</evidence>
<dbReference type="EMBL" id="DXEK01000152">
    <property type="protein sequence ID" value="HIX77729.1"/>
    <property type="molecule type" value="Genomic_DNA"/>
</dbReference>
<organism evidence="1 2">
    <name type="scientific">Candidatus Fusicatenibacter merdavium</name>
    <dbReference type="NCBI Taxonomy" id="2838600"/>
    <lineage>
        <taxon>Bacteria</taxon>
        <taxon>Bacillati</taxon>
        <taxon>Bacillota</taxon>
        <taxon>Clostridia</taxon>
        <taxon>Lachnospirales</taxon>
        <taxon>Lachnospiraceae</taxon>
        <taxon>Fusicatenibacter</taxon>
    </lineage>
</organism>
<reference evidence="1" key="1">
    <citation type="journal article" date="2021" name="PeerJ">
        <title>Extensive microbial diversity within the chicken gut microbiome revealed by metagenomics and culture.</title>
        <authorList>
            <person name="Gilroy R."/>
            <person name="Ravi A."/>
            <person name="Getino M."/>
            <person name="Pursley I."/>
            <person name="Horton D.L."/>
            <person name="Alikhan N.F."/>
            <person name="Baker D."/>
            <person name="Gharbi K."/>
            <person name="Hall N."/>
            <person name="Watson M."/>
            <person name="Adriaenssens E.M."/>
            <person name="Foster-Nyarko E."/>
            <person name="Jarju S."/>
            <person name="Secka A."/>
            <person name="Antonio M."/>
            <person name="Oren A."/>
            <person name="Chaudhuri R.R."/>
            <person name="La Ragione R."/>
            <person name="Hildebrand F."/>
            <person name="Pallen M.J."/>
        </authorList>
    </citation>
    <scope>NUCLEOTIDE SEQUENCE</scope>
    <source>
        <strain evidence="1">CHK183-1962</strain>
    </source>
</reference>
<dbReference type="AlphaFoldDB" id="A0A9D2BJQ3"/>
<dbReference type="Proteomes" id="UP000886890">
    <property type="component" value="Unassembled WGS sequence"/>
</dbReference>
<sequence>EKKLAVIVDNNEEITTGNDGTEMCSSGADVAVEMCSPESHDTCGNCVPLEQPKTGYKQYR</sequence>
<accession>A0A9D2BJQ3</accession>